<dbReference type="AlphaFoldDB" id="A0A8S2Z448"/>
<sequence length="40" mass="4750">INSLHETIEQQSEQLKRLNENFVTLTSSQLESQTEFDRQK</sequence>
<proteinExistence type="predicted"/>
<feature type="non-terminal residue" evidence="2">
    <location>
        <position position="1"/>
    </location>
</feature>
<reference evidence="2" key="1">
    <citation type="submission" date="2021-02" db="EMBL/GenBank/DDBJ databases">
        <authorList>
            <person name="Nowell W R."/>
        </authorList>
    </citation>
    <scope>NUCLEOTIDE SEQUENCE</scope>
</reference>
<organism evidence="2 3">
    <name type="scientific">Rotaria magnacalcarata</name>
    <dbReference type="NCBI Taxonomy" id="392030"/>
    <lineage>
        <taxon>Eukaryota</taxon>
        <taxon>Metazoa</taxon>
        <taxon>Spiralia</taxon>
        <taxon>Gnathifera</taxon>
        <taxon>Rotifera</taxon>
        <taxon>Eurotatoria</taxon>
        <taxon>Bdelloidea</taxon>
        <taxon>Philodinida</taxon>
        <taxon>Philodinidae</taxon>
        <taxon>Rotaria</taxon>
    </lineage>
</organism>
<accession>A0A8S2Z448</accession>
<dbReference type="EMBL" id="CAJOBH010098354">
    <property type="protein sequence ID" value="CAF4600375.1"/>
    <property type="molecule type" value="Genomic_DNA"/>
</dbReference>
<keyword evidence="1" id="KW-0175">Coiled coil</keyword>
<name>A0A8S2Z448_9BILA</name>
<comment type="caution">
    <text evidence="2">The sequence shown here is derived from an EMBL/GenBank/DDBJ whole genome shotgun (WGS) entry which is preliminary data.</text>
</comment>
<evidence type="ECO:0000313" key="2">
    <source>
        <dbReference type="EMBL" id="CAF4600375.1"/>
    </source>
</evidence>
<evidence type="ECO:0000256" key="1">
    <source>
        <dbReference type="SAM" id="Coils"/>
    </source>
</evidence>
<protein>
    <submittedName>
        <fullName evidence="2">Uncharacterized protein</fullName>
    </submittedName>
</protein>
<evidence type="ECO:0000313" key="3">
    <source>
        <dbReference type="Proteomes" id="UP000681967"/>
    </source>
</evidence>
<dbReference type="Proteomes" id="UP000681967">
    <property type="component" value="Unassembled WGS sequence"/>
</dbReference>
<gene>
    <name evidence="2" type="ORF">BYL167_LOCUS40101</name>
</gene>
<feature type="coiled-coil region" evidence="1">
    <location>
        <begin position="1"/>
        <end position="28"/>
    </location>
</feature>